<evidence type="ECO:0000313" key="2">
    <source>
        <dbReference type="Proteomes" id="UP000198914"/>
    </source>
</evidence>
<dbReference type="Proteomes" id="UP000198914">
    <property type="component" value="Unassembled WGS sequence"/>
</dbReference>
<keyword evidence="2" id="KW-1185">Reference proteome</keyword>
<dbReference type="InterPro" id="IPR011227">
    <property type="entry name" value="UCP029730"/>
</dbReference>
<dbReference type="PIRSF" id="PIRSF029730">
    <property type="entry name" value="UCP029730"/>
    <property type="match status" value="1"/>
</dbReference>
<sequence length="253" mass="27387">MNHLGPFDETIVEVRNTNTSSSVVFVCEHASAYIPAEFEGLGLPEDALTSHVAWDPGAMALAERLTERFNGVLIAARTSRLVYDCNRPPEVPDAMPARSEIFDIPGNAHLTASDRADRVRTYYQPFRQAVSDAMSAIKDPVLVTVHSFTPIYHGKTRDVEIGVLHDDDARLADALLDVATRSGKHVVRRNEPYGPGDGVTHTLKEHALPGGYLNVMLEVRSDLVATGAAQGAMVETLSGWLEGALAATRTAPC</sequence>
<gene>
    <name evidence="1" type="ORF">SAMN05444004_12025</name>
</gene>
<name>A0A1H3TVX5_9RHOB</name>
<organism evidence="1 2">
    <name type="scientific">Jannaschia faecimaris</name>
    <dbReference type="NCBI Taxonomy" id="1244108"/>
    <lineage>
        <taxon>Bacteria</taxon>
        <taxon>Pseudomonadati</taxon>
        <taxon>Pseudomonadota</taxon>
        <taxon>Alphaproteobacteria</taxon>
        <taxon>Rhodobacterales</taxon>
        <taxon>Roseobacteraceae</taxon>
        <taxon>Jannaschia</taxon>
    </lineage>
</organism>
<protein>
    <submittedName>
        <fullName evidence="1">Predicted N-formylglutamate amidohydrolase</fullName>
    </submittedName>
</protein>
<proteinExistence type="predicted"/>
<dbReference type="SUPFAM" id="SSF53187">
    <property type="entry name" value="Zn-dependent exopeptidases"/>
    <property type="match status" value="1"/>
</dbReference>
<dbReference type="EMBL" id="FNPX01000020">
    <property type="protein sequence ID" value="SDZ54374.1"/>
    <property type="molecule type" value="Genomic_DNA"/>
</dbReference>
<keyword evidence="1" id="KW-0378">Hydrolase</keyword>
<accession>A0A1H3TVX5</accession>
<dbReference type="STRING" id="1244108.SAMN05444004_12025"/>
<evidence type="ECO:0000313" key="1">
    <source>
        <dbReference type="EMBL" id="SDZ54374.1"/>
    </source>
</evidence>
<dbReference type="AlphaFoldDB" id="A0A1H3TVX5"/>
<dbReference type="Gene3D" id="3.40.630.40">
    <property type="entry name" value="Zn-dependent exopeptidases"/>
    <property type="match status" value="1"/>
</dbReference>
<reference evidence="2" key="1">
    <citation type="submission" date="2016-10" db="EMBL/GenBank/DDBJ databases">
        <authorList>
            <person name="Varghese N."/>
            <person name="Submissions S."/>
        </authorList>
    </citation>
    <scope>NUCLEOTIDE SEQUENCE [LARGE SCALE GENOMIC DNA]</scope>
    <source>
        <strain evidence="2">DSM 100420</strain>
    </source>
</reference>
<dbReference type="Pfam" id="PF05013">
    <property type="entry name" value="FGase"/>
    <property type="match status" value="1"/>
</dbReference>
<dbReference type="InterPro" id="IPR007709">
    <property type="entry name" value="N-FG_amidohydro"/>
</dbReference>
<dbReference type="OrthoDB" id="9815326at2"/>
<dbReference type="GO" id="GO:0016787">
    <property type="term" value="F:hydrolase activity"/>
    <property type="evidence" value="ECO:0007669"/>
    <property type="project" value="UniProtKB-KW"/>
</dbReference>